<sequence>MRDQRALINITTWKNTLWAVLVFADRLRSNEVERFVSELANVCHRTGMNVVAKNPPIEFANRQSNTEDRLKLAFMSAKKKFRKDAQIVVCIVPDATVPLYAEIKRVGETVIGIPTQCIVAKHVGRPNYCANVCLKMNAKLGGINVVLTRDQIPFIAEKPTIIIGADVSHPAPGDERRPSIATLVGSMDVNVARFCSVVRIQHGRTESINDLRDMVMDALKAFFRNSGHKPARILFYRDGISEGEFERVINTEVKAVKLACQQLEANYNPTLTYVAVQKRHHTRFFPMGRDQSDRSGNCMPGTVVDSGITHPYEFDFFLQSHAGIQGTSRPAHYQVLHDENKFTSDALQDLTYRLCYLYARCTRAVGVIPCIYYADLLALRVRYHAQGDSFSEEISLYSGGSAPSYANLHSNLQNCMFYM</sequence>
<dbReference type="EMBL" id="KZ992663">
    <property type="protein sequence ID" value="RKP07872.1"/>
    <property type="molecule type" value="Genomic_DNA"/>
</dbReference>
<organism evidence="2 3">
    <name type="scientific">Thamnocephalis sphaerospora</name>
    <dbReference type="NCBI Taxonomy" id="78915"/>
    <lineage>
        <taxon>Eukaryota</taxon>
        <taxon>Fungi</taxon>
        <taxon>Fungi incertae sedis</taxon>
        <taxon>Zoopagomycota</taxon>
        <taxon>Zoopagomycotina</taxon>
        <taxon>Zoopagomycetes</taxon>
        <taxon>Zoopagales</taxon>
        <taxon>Sigmoideomycetaceae</taxon>
        <taxon>Thamnocephalis</taxon>
    </lineage>
</organism>
<dbReference type="SMART" id="SM00950">
    <property type="entry name" value="Piwi"/>
    <property type="match status" value="1"/>
</dbReference>
<dbReference type="AlphaFoldDB" id="A0A4P9XPR2"/>
<dbReference type="InterPro" id="IPR012337">
    <property type="entry name" value="RNaseH-like_sf"/>
</dbReference>
<dbReference type="OrthoDB" id="10252740at2759"/>
<reference evidence="3" key="1">
    <citation type="journal article" date="2018" name="Nat. Microbiol.">
        <title>Leveraging single-cell genomics to expand the fungal tree of life.</title>
        <authorList>
            <person name="Ahrendt S.R."/>
            <person name="Quandt C.A."/>
            <person name="Ciobanu D."/>
            <person name="Clum A."/>
            <person name="Salamov A."/>
            <person name="Andreopoulos B."/>
            <person name="Cheng J.F."/>
            <person name="Woyke T."/>
            <person name="Pelin A."/>
            <person name="Henrissat B."/>
            <person name="Reynolds N.K."/>
            <person name="Benny G.L."/>
            <person name="Smith M.E."/>
            <person name="James T.Y."/>
            <person name="Grigoriev I.V."/>
        </authorList>
    </citation>
    <scope>NUCLEOTIDE SEQUENCE [LARGE SCALE GENOMIC DNA]</scope>
    <source>
        <strain evidence="3">RSA 1356</strain>
    </source>
</reference>
<keyword evidence="3" id="KW-1185">Reference proteome</keyword>
<name>A0A4P9XPR2_9FUNG</name>
<dbReference type="Pfam" id="PF16487">
    <property type="entry name" value="ArgoMid"/>
    <property type="match status" value="1"/>
</dbReference>
<feature type="domain" description="Piwi" evidence="1">
    <location>
        <begin position="87"/>
        <end position="386"/>
    </location>
</feature>
<dbReference type="Proteomes" id="UP000271241">
    <property type="component" value="Unassembled WGS sequence"/>
</dbReference>
<dbReference type="InterPro" id="IPR032473">
    <property type="entry name" value="Argonaute_Mid_dom"/>
</dbReference>
<dbReference type="CDD" id="cd04657">
    <property type="entry name" value="Piwi_ago-like"/>
    <property type="match status" value="1"/>
</dbReference>
<accession>A0A4P9XPR2</accession>
<dbReference type="PANTHER" id="PTHR22891">
    <property type="entry name" value="EUKARYOTIC TRANSLATION INITIATION FACTOR 2C"/>
    <property type="match status" value="1"/>
</dbReference>
<dbReference type="InterPro" id="IPR036397">
    <property type="entry name" value="RNaseH_sf"/>
</dbReference>
<dbReference type="Pfam" id="PF02171">
    <property type="entry name" value="Piwi"/>
    <property type="match status" value="1"/>
</dbReference>
<dbReference type="SUPFAM" id="SSF53098">
    <property type="entry name" value="Ribonuclease H-like"/>
    <property type="match status" value="1"/>
</dbReference>
<dbReference type="STRING" id="78915.A0A4P9XPR2"/>
<proteinExistence type="predicted"/>
<dbReference type="PROSITE" id="PS50822">
    <property type="entry name" value="PIWI"/>
    <property type="match status" value="1"/>
</dbReference>
<evidence type="ECO:0000313" key="2">
    <source>
        <dbReference type="EMBL" id="RKP07872.1"/>
    </source>
</evidence>
<dbReference type="Gene3D" id="3.30.420.10">
    <property type="entry name" value="Ribonuclease H-like superfamily/Ribonuclease H"/>
    <property type="match status" value="1"/>
</dbReference>
<dbReference type="GO" id="GO:0003676">
    <property type="term" value="F:nucleic acid binding"/>
    <property type="evidence" value="ECO:0007669"/>
    <property type="project" value="InterPro"/>
</dbReference>
<dbReference type="Gene3D" id="3.40.50.2300">
    <property type="match status" value="1"/>
</dbReference>
<gene>
    <name evidence="2" type="ORF">THASP1DRAFT_16452</name>
</gene>
<protein>
    <submittedName>
        <fullName evidence="2">Piwi domain-containing protein</fullName>
    </submittedName>
</protein>
<evidence type="ECO:0000259" key="1">
    <source>
        <dbReference type="PROSITE" id="PS50822"/>
    </source>
</evidence>
<evidence type="ECO:0000313" key="3">
    <source>
        <dbReference type="Proteomes" id="UP000271241"/>
    </source>
</evidence>
<dbReference type="InterPro" id="IPR045246">
    <property type="entry name" value="Piwi_ago-like"/>
</dbReference>
<dbReference type="InterPro" id="IPR003165">
    <property type="entry name" value="Piwi"/>
</dbReference>